<protein>
    <submittedName>
        <fullName evidence="2">Extracellular solute-binding protein</fullName>
    </submittedName>
</protein>
<evidence type="ECO:0000256" key="1">
    <source>
        <dbReference type="SAM" id="SignalP"/>
    </source>
</evidence>
<gene>
    <name evidence="2" type="ORF">ACFQ2I_17350</name>
</gene>
<dbReference type="PANTHER" id="PTHR43649">
    <property type="entry name" value="ARABINOSE-BINDING PROTEIN-RELATED"/>
    <property type="match status" value="1"/>
</dbReference>
<dbReference type="PANTHER" id="PTHR43649:SF17">
    <property type="entry name" value="ABC TRANSPORTER SOLUTE BINDING PROTEIN-SUGAR TRANSPORT"/>
    <property type="match status" value="1"/>
</dbReference>
<reference evidence="3" key="1">
    <citation type="journal article" date="2019" name="Int. J. Syst. Evol. Microbiol.">
        <title>The Global Catalogue of Microorganisms (GCM) 10K type strain sequencing project: providing services to taxonomists for standard genome sequencing and annotation.</title>
        <authorList>
            <consortium name="The Broad Institute Genomics Platform"/>
            <consortium name="The Broad Institute Genome Sequencing Center for Infectious Disease"/>
            <person name="Wu L."/>
            <person name="Ma J."/>
        </authorList>
    </citation>
    <scope>NUCLEOTIDE SEQUENCE [LARGE SCALE GENOMIC DNA]</scope>
    <source>
        <strain evidence="3">CCUG 59129</strain>
    </source>
</reference>
<dbReference type="RefSeq" id="WP_377566381.1">
    <property type="nucleotide sequence ID" value="NZ_JBHTJZ010000033.1"/>
</dbReference>
<comment type="caution">
    <text evidence="2">The sequence shown here is derived from an EMBL/GenBank/DDBJ whole genome shotgun (WGS) entry which is preliminary data.</text>
</comment>
<dbReference type="InterPro" id="IPR006059">
    <property type="entry name" value="SBP"/>
</dbReference>
<dbReference type="Pfam" id="PF01547">
    <property type="entry name" value="SBP_bac_1"/>
    <property type="match status" value="1"/>
</dbReference>
<evidence type="ECO:0000313" key="3">
    <source>
        <dbReference type="Proteomes" id="UP001596989"/>
    </source>
</evidence>
<sequence length="519" mass="58753">MRHFSKKGKVSIVMCILLLLLAACANNSEGDNSTSVKETDDVETKPVKLVFVSNDPVNNNRPGDVQDKVHEIILEKLGVDLNAILPATRDEVSQRINLMLSSGQQLDYFKTQMAKALELYKNDAIVPLNDLLDQHGENLKKAIPTDLWDKATVDGKIIGIPSIPQNTTPNVLQIRTDWLENLNLPMPKTIADYENVMDQFVNADPDQNGKQDTYALNAGNGGTIEELERAFGPFFMEQGMEWWQDEQGKLLPPEMNPAYKDMMAKFMEWNNKGYIWPEMILSKRDSRVKAIANNKIGSVAGWYTSTIVGGLEVLVKSVPEANYVPILLQGSGINKLDKVPVDPSVVVITKSSSNPEAVMKFFDFAATREGFELTTLGIEGESYKKLPNELTEYIGEAKNDWNKAKYYYLYAPFTYVKFEGVPPWTMDSWLESQYRKVLDLTEQLPSFQAVDYNVVYDKSQWSSFSKLNDLDTYLLEQKVKVFLGEVPLSDWDTIITKWNEIGGNQMIEDRNAQFNAFKK</sequence>
<feature type="signal peptide" evidence="1">
    <location>
        <begin position="1"/>
        <end position="25"/>
    </location>
</feature>
<evidence type="ECO:0000313" key="2">
    <source>
        <dbReference type="EMBL" id="MFD0961117.1"/>
    </source>
</evidence>
<dbReference type="InterPro" id="IPR050490">
    <property type="entry name" value="Bact_solute-bd_prot1"/>
</dbReference>
<name>A0ABW3HUQ3_9BACL</name>
<proteinExistence type="predicted"/>
<keyword evidence="1" id="KW-0732">Signal</keyword>
<dbReference type="SUPFAM" id="SSF53850">
    <property type="entry name" value="Periplasmic binding protein-like II"/>
    <property type="match status" value="1"/>
</dbReference>
<dbReference type="EMBL" id="JBHTJZ010000033">
    <property type="protein sequence ID" value="MFD0961117.1"/>
    <property type="molecule type" value="Genomic_DNA"/>
</dbReference>
<dbReference type="Proteomes" id="UP001596989">
    <property type="component" value="Unassembled WGS sequence"/>
</dbReference>
<accession>A0ABW3HUQ3</accession>
<dbReference type="Gene3D" id="3.40.190.10">
    <property type="entry name" value="Periplasmic binding protein-like II"/>
    <property type="match status" value="2"/>
</dbReference>
<organism evidence="2 3">
    <name type="scientific">Paenibacillus chungangensis</name>
    <dbReference type="NCBI Taxonomy" id="696535"/>
    <lineage>
        <taxon>Bacteria</taxon>
        <taxon>Bacillati</taxon>
        <taxon>Bacillota</taxon>
        <taxon>Bacilli</taxon>
        <taxon>Bacillales</taxon>
        <taxon>Paenibacillaceae</taxon>
        <taxon>Paenibacillus</taxon>
    </lineage>
</organism>
<keyword evidence="3" id="KW-1185">Reference proteome</keyword>
<dbReference type="PROSITE" id="PS51257">
    <property type="entry name" value="PROKAR_LIPOPROTEIN"/>
    <property type="match status" value="1"/>
</dbReference>
<feature type="chain" id="PRO_5046047021" evidence="1">
    <location>
        <begin position="26"/>
        <end position="519"/>
    </location>
</feature>